<dbReference type="SUPFAM" id="SSF88697">
    <property type="entry name" value="PUA domain-like"/>
    <property type="match status" value="1"/>
</dbReference>
<sequence>MAHYLFKTEPDEYSYADLARDKRTVWDGVTNALALIHLRAVRKGDAILVYHTGGERAAVGVAEAVSNARPDPRDPAGRRVVVDVRAVRALPAPVTLAAFKSDPVLATSDLVRLPRLGVVPLTAAQWARALALAGA</sequence>
<evidence type="ECO:0000313" key="2">
    <source>
        <dbReference type="EMBL" id="HGZ44170.1"/>
    </source>
</evidence>
<reference evidence="2" key="1">
    <citation type="journal article" date="2020" name="mSystems">
        <title>Genome- and Community-Level Interaction Insights into Carbon Utilization and Element Cycling Functions of Hydrothermarchaeota in Hydrothermal Sediment.</title>
        <authorList>
            <person name="Zhou Z."/>
            <person name="Liu Y."/>
            <person name="Xu W."/>
            <person name="Pan J."/>
            <person name="Luo Z.H."/>
            <person name="Li M."/>
        </authorList>
    </citation>
    <scope>NUCLEOTIDE SEQUENCE [LARGE SCALE GENOMIC DNA]</scope>
    <source>
        <strain evidence="2">SpSt-381</strain>
    </source>
</reference>
<protein>
    <submittedName>
        <fullName evidence="2">EVE domain-containing protein</fullName>
    </submittedName>
</protein>
<feature type="domain" description="EVE" evidence="1">
    <location>
        <begin position="3"/>
        <end position="129"/>
    </location>
</feature>
<dbReference type="InterPro" id="IPR002740">
    <property type="entry name" value="EVE_domain"/>
</dbReference>
<dbReference type="EMBL" id="DSQF01000025">
    <property type="protein sequence ID" value="HGZ44170.1"/>
    <property type="molecule type" value="Genomic_DNA"/>
</dbReference>
<dbReference type="Pfam" id="PF01878">
    <property type="entry name" value="EVE"/>
    <property type="match status" value="1"/>
</dbReference>
<name>A0A832I6A4_UNCEI</name>
<evidence type="ECO:0000259" key="1">
    <source>
        <dbReference type="Pfam" id="PF01878"/>
    </source>
</evidence>
<organism evidence="2">
    <name type="scientific">Eiseniibacteriota bacterium</name>
    <dbReference type="NCBI Taxonomy" id="2212470"/>
    <lineage>
        <taxon>Bacteria</taxon>
        <taxon>Candidatus Eiseniibacteriota</taxon>
    </lineage>
</organism>
<dbReference type="InterPro" id="IPR052181">
    <property type="entry name" value="5hmC_binding"/>
</dbReference>
<gene>
    <name evidence="2" type="ORF">ENR23_12285</name>
</gene>
<dbReference type="PANTHER" id="PTHR14087:SF7">
    <property type="entry name" value="THYMOCYTE NUCLEAR PROTEIN 1"/>
    <property type="match status" value="1"/>
</dbReference>
<dbReference type="AlphaFoldDB" id="A0A832I6A4"/>
<dbReference type="Gene3D" id="3.10.590.10">
    <property type="entry name" value="ph1033 like domains"/>
    <property type="match status" value="1"/>
</dbReference>
<comment type="caution">
    <text evidence="2">The sequence shown here is derived from an EMBL/GenBank/DDBJ whole genome shotgun (WGS) entry which is preliminary data.</text>
</comment>
<proteinExistence type="predicted"/>
<accession>A0A832I6A4</accession>
<dbReference type="PANTHER" id="PTHR14087">
    <property type="entry name" value="THYMOCYTE NUCLEAR PROTEIN 1"/>
    <property type="match status" value="1"/>
</dbReference>
<dbReference type="InterPro" id="IPR015947">
    <property type="entry name" value="PUA-like_sf"/>
</dbReference>